<reference evidence="2" key="1">
    <citation type="journal article" date="2014" name="Int. J. Syst. Evol. Microbiol.">
        <title>Complete genome sequence of Corynebacterium casei LMG S-19264T (=DSM 44701T), isolated from a smear-ripened cheese.</title>
        <authorList>
            <consortium name="US DOE Joint Genome Institute (JGI-PGF)"/>
            <person name="Walter F."/>
            <person name="Albersmeier A."/>
            <person name="Kalinowski J."/>
            <person name="Ruckert C."/>
        </authorList>
    </citation>
    <scope>NUCLEOTIDE SEQUENCE</scope>
    <source>
        <strain evidence="2">CGMCC 1.15425</strain>
    </source>
</reference>
<accession>A0A917GQS5</accession>
<proteinExistence type="predicted"/>
<dbReference type="SUPFAM" id="SSF51556">
    <property type="entry name" value="Metallo-dependent hydrolases"/>
    <property type="match status" value="1"/>
</dbReference>
<evidence type="ECO:0000313" key="2">
    <source>
        <dbReference type="EMBL" id="GGG54125.1"/>
    </source>
</evidence>
<feature type="domain" description="Amidohydrolase 3" evidence="1">
    <location>
        <begin position="107"/>
        <end position="582"/>
    </location>
</feature>
<organism evidence="2 3">
    <name type="scientific">Pseudohongiella nitratireducens</name>
    <dbReference type="NCBI Taxonomy" id="1768907"/>
    <lineage>
        <taxon>Bacteria</taxon>
        <taxon>Pseudomonadati</taxon>
        <taxon>Pseudomonadota</taxon>
        <taxon>Gammaproteobacteria</taxon>
        <taxon>Pseudomonadales</taxon>
        <taxon>Pseudohongiellaceae</taxon>
        <taxon>Pseudohongiella</taxon>
    </lineage>
</organism>
<dbReference type="Proteomes" id="UP000627715">
    <property type="component" value="Unassembled WGS sequence"/>
</dbReference>
<dbReference type="InterPro" id="IPR033932">
    <property type="entry name" value="YtcJ-like"/>
</dbReference>
<dbReference type="PANTHER" id="PTHR22642">
    <property type="entry name" value="IMIDAZOLONEPROPIONASE"/>
    <property type="match status" value="1"/>
</dbReference>
<dbReference type="SUPFAM" id="SSF51338">
    <property type="entry name" value="Composite domain of metallo-dependent hydrolases"/>
    <property type="match status" value="1"/>
</dbReference>
<comment type="caution">
    <text evidence="2">The sequence shown here is derived from an EMBL/GenBank/DDBJ whole genome shotgun (WGS) entry which is preliminary data.</text>
</comment>
<gene>
    <name evidence="2" type="ORF">GCM10011403_09100</name>
</gene>
<dbReference type="InterPro" id="IPR013108">
    <property type="entry name" value="Amidohydro_3"/>
</dbReference>
<dbReference type="Gene3D" id="3.20.20.140">
    <property type="entry name" value="Metal-dependent hydrolases"/>
    <property type="match status" value="1"/>
</dbReference>
<protein>
    <submittedName>
        <fullName evidence="2">Amidohydrolase</fullName>
    </submittedName>
</protein>
<evidence type="ECO:0000259" key="1">
    <source>
        <dbReference type="Pfam" id="PF07969"/>
    </source>
</evidence>
<dbReference type="Gene3D" id="2.30.40.10">
    <property type="entry name" value="Urease, subunit C, domain 1"/>
    <property type="match status" value="1"/>
</dbReference>
<dbReference type="Pfam" id="PF07969">
    <property type="entry name" value="Amidohydro_3"/>
    <property type="match status" value="1"/>
</dbReference>
<dbReference type="RefSeq" id="WP_229694604.1">
    <property type="nucleotide sequence ID" value="NZ_BMIY01000004.1"/>
</dbReference>
<evidence type="ECO:0000313" key="3">
    <source>
        <dbReference type="Proteomes" id="UP000627715"/>
    </source>
</evidence>
<name>A0A917GQS5_9GAMM</name>
<dbReference type="CDD" id="cd01300">
    <property type="entry name" value="YtcJ_like"/>
    <property type="match status" value="1"/>
</dbReference>
<dbReference type="GO" id="GO:0016810">
    <property type="term" value="F:hydrolase activity, acting on carbon-nitrogen (but not peptide) bonds"/>
    <property type="evidence" value="ECO:0007669"/>
    <property type="project" value="InterPro"/>
</dbReference>
<dbReference type="InterPro" id="IPR032466">
    <property type="entry name" value="Metal_Hydrolase"/>
</dbReference>
<dbReference type="AlphaFoldDB" id="A0A917GQS5"/>
<sequence>MTIFDRITTLLGSTLSEAGFACAEYARQPSGCKRTGLMAALIAVTFSGPLWAQSTLVHNINGYTMNSQRERIEFVAIEFNGDTVERLYQAGDTLPAADEGGQSMTRIDGEGKTLLPGLIDAHGHVLSYGLSLLRVDMTGTSSEQEAVERVTQFRARNPDLNWIQGRGWNQVLWDSNEFPNAASLDAAGSEVPMWFSRVDGHAGWANQAAMELAGVDASTPDPEGGMIIRDAEGRPTGVFVDTAMDYITEQIPALSIEDQKRALLSAMHSLADLGMTSVHDAGISSTTLQAYQELAEDGPLPIRVYAMISANDEDYVERLGEGYIETADDTFVMRSVKIVADGALGSRGAYLNEEYSDQPGHHGLLLMSPDRLTQLIQVGMEEDFQINIHAIGDGANQIVMDNYEALIENTGTQAQRHRIEHAQILRFEDILRFHELGVIPSMQATHATSDKNMAVDRIGEVRIQGAYAWRKLLDAGARIANGSDFPVEPANPFFGLHASVTRQDRDNQPPGGWYPEEKMTREEALLSFTLDAAYAAHQDDILGTLEPGKKADFILVDEDYFAVEPGMLWQLDAEKTWVGGRLITPTP</sequence>
<dbReference type="Gene3D" id="3.10.310.70">
    <property type="match status" value="1"/>
</dbReference>
<reference evidence="2" key="2">
    <citation type="submission" date="2020-09" db="EMBL/GenBank/DDBJ databases">
        <authorList>
            <person name="Sun Q."/>
            <person name="Zhou Y."/>
        </authorList>
    </citation>
    <scope>NUCLEOTIDE SEQUENCE</scope>
    <source>
        <strain evidence="2">CGMCC 1.15425</strain>
    </source>
</reference>
<dbReference type="InterPro" id="IPR011059">
    <property type="entry name" value="Metal-dep_hydrolase_composite"/>
</dbReference>
<dbReference type="PANTHER" id="PTHR22642:SF2">
    <property type="entry name" value="PROTEIN LONG AFTER FAR-RED 3"/>
    <property type="match status" value="1"/>
</dbReference>
<keyword evidence="3" id="KW-1185">Reference proteome</keyword>
<dbReference type="EMBL" id="BMIY01000004">
    <property type="protein sequence ID" value="GGG54125.1"/>
    <property type="molecule type" value="Genomic_DNA"/>
</dbReference>